<dbReference type="GO" id="GO:0050734">
    <property type="term" value="F:hydroxycinnamoyltransferase activity"/>
    <property type="evidence" value="ECO:0007669"/>
    <property type="project" value="UniProtKB-ARBA"/>
</dbReference>
<comment type="similarity">
    <text evidence="1">Belongs to the plant acyltransferase family.</text>
</comment>
<dbReference type="Pfam" id="PF02458">
    <property type="entry name" value="Transferase"/>
    <property type="match status" value="1"/>
</dbReference>
<reference evidence="4" key="3">
    <citation type="submission" date="2015-04" db="UniProtKB">
        <authorList>
            <consortium name="EnsemblPlants"/>
        </authorList>
    </citation>
    <scope>IDENTIFICATION</scope>
</reference>
<evidence type="ECO:0000256" key="2">
    <source>
        <dbReference type="ARBA" id="ARBA00022679"/>
    </source>
</evidence>
<accession>A0A0D9W7T4</accession>
<protein>
    <submittedName>
        <fullName evidence="4">Uncharacterized protein</fullName>
    </submittedName>
</protein>
<organism evidence="4 5">
    <name type="scientific">Leersia perrieri</name>
    <dbReference type="NCBI Taxonomy" id="77586"/>
    <lineage>
        <taxon>Eukaryota</taxon>
        <taxon>Viridiplantae</taxon>
        <taxon>Streptophyta</taxon>
        <taxon>Embryophyta</taxon>
        <taxon>Tracheophyta</taxon>
        <taxon>Spermatophyta</taxon>
        <taxon>Magnoliopsida</taxon>
        <taxon>Liliopsida</taxon>
        <taxon>Poales</taxon>
        <taxon>Poaceae</taxon>
        <taxon>BOP clade</taxon>
        <taxon>Oryzoideae</taxon>
        <taxon>Oryzeae</taxon>
        <taxon>Oryzinae</taxon>
        <taxon>Leersia</taxon>
    </lineage>
</organism>
<dbReference type="eggNOG" id="ENOG502RYQP">
    <property type="taxonomic scope" value="Eukaryota"/>
</dbReference>
<reference evidence="4 5" key="1">
    <citation type="submission" date="2012-08" db="EMBL/GenBank/DDBJ databases">
        <title>Oryza genome evolution.</title>
        <authorList>
            <person name="Wing R.A."/>
        </authorList>
    </citation>
    <scope>NUCLEOTIDE SEQUENCE</scope>
</reference>
<dbReference type="Proteomes" id="UP000032180">
    <property type="component" value="Chromosome 4"/>
</dbReference>
<dbReference type="STRING" id="77586.A0A0D9W7T4"/>
<dbReference type="Gramene" id="LPERR04G16690.1">
    <property type="protein sequence ID" value="LPERR04G16690.1"/>
    <property type="gene ID" value="LPERR04G16690"/>
</dbReference>
<keyword evidence="3" id="KW-0012">Acyltransferase</keyword>
<dbReference type="HOGENOM" id="CLU_067434_0_0_1"/>
<evidence type="ECO:0000256" key="1">
    <source>
        <dbReference type="ARBA" id="ARBA00009861"/>
    </source>
</evidence>
<dbReference type="InterPro" id="IPR023213">
    <property type="entry name" value="CAT-like_dom_sf"/>
</dbReference>
<sequence length="387" mass="41213">MATVHVESMQTAVPTRVTGLGRTLPVAVSGTGPAPLTAAALQRRFRAVLYYRGRSGAVVEQKQQQQRARQLVDEERAAWVKESLSATLTNHPVMAGRLRRRADGGSSWEVKLNDNGVRVVQASVDMPMSAFLEAKDLESKEAALALWTDLDAREPEFSAPFFVQARFFSHARRAFRLTRFQDGGYAIGASCSLLLADPLSLVDFLKAWACTHAEMQARSEPIDAPPAVIRYTRYLQSPGATKRLKSVPLDSCAAVGAKTVLFRADADAAQVERLHALAAACVDQAVEKMGRNAKKPPRLAVLAADGSGRMGVHVCDGDGEAAAPVSRGHALRPAYWGDLGLGEIALDGSEPVHVSCGVVSPCADEGLVVVMAPAGGGELLISAIVPN</sequence>
<evidence type="ECO:0000313" key="4">
    <source>
        <dbReference type="EnsemblPlants" id="LPERR04G16690.1"/>
    </source>
</evidence>
<keyword evidence="5" id="KW-1185">Reference proteome</keyword>
<proteinExistence type="inferred from homology"/>
<dbReference type="EnsemblPlants" id="LPERR04G16690.1">
    <property type="protein sequence ID" value="LPERR04G16690.1"/>
    <property type="gene ID" value="LPERR04G16690"/>
</dbReference>
<reference evidence="5" key="2">
    <citation type="submission" date="2013-12" db="EMBL/GenBank/DDBJ databases">
        <authorList>
            <person name="Yu Y."/>
            <person name="Lee S."/>
            <person name="de Baynast K."/>
            <person name="Wissotski M."/>
            <person name="Liu L."/>
            <person name="Talag J."/>
            <person name="Goicoechea J."/>
            <person name="Angelova A."/>
            <person name="Jetty R."/>
            <person name="Kudrna D."/>
            <person name="Golser W."/>
            <person name="Rivera L."/>
            <person name="Zhang J."/>
            <person name="Wing R."/>
        </authorList>
    </citation>
    <scope>NUCLEOTIDE SEQUENCE</scope>
</reference>
<dbReference type="AlphaFoldDB" id="A0A0D9W7T4"/>
<dbReference type="PANTHER" id="PTHR31642:SF300">
    <property type="entry name" value="OSJNBA0079A21.8 PROTEIN"/>
    <property type="match status" value="1"/>
</dbReference>
<evidence type="ECO:0000256" key="3">
    <source>
        <dbReference type="ARBA" id="ARBA00023315"/>
    </source>
</evidence>
<keyword evidence="2" id="KW-0808">Transferase</keyword>
<dbReference type="Gene3D" id="3.30.559.10">
    <property type="entry name" value="Chloramphenicol acetyltransferase-like domain"/>
    <property type="match status" value="1"/>
</dbReference>
<dbReference type="PANTHER" id="PTHR31642">
    <property type="entry name" value="TRICHOTHECENE 3-O-ACETYLTRANSFERASE"/>
    <property type="match status" value="1"/>
</dbReference>
<dbReference type="InterPro" id="IPR050317">
    <property type="entry name" value="Plant_Fungal_Acyltransferase"/>
</dbReference>
<name>A0A0D9W7T4_9ORYZ</name>
<evidence type="ECO:0000313" key="5">
    <source>
        <dbReference type="Proteomes" id="UP000032180"/>
    </source>
</evidence>